<gene>
    <name evidence="1" type="ORF">THF1A12_90056</name>
</gene>
<dbReference type="EMBL" id="CAKMUD010000149">
    <property type="protein sequence ID" value="CAH1603952.1"/>
    <property type="molecule type" value="Genomic_DNA"/>
</dbReference>
<evidence type="ECO:0000313" key="2">
    <source>
        <dbReference type="Proteomes" id="UP001295462"/>
    </source>
</evidence>
<organism evidence="1 2">
    <name type="scientific">Vibrio jasicida</name>
    <dbReference type="NCBI Taxonomy" id="766224"/>
    <lineage>
        <taxon>Bacteria</taxon>
        <taxon>Pseudomonadati</taxon>
        <taxon>Pseudomonadota</taxon>
        <taxon>Gammaproteobacteria</taxon>
        <taxon>Vibrionales</taxon>
        <taxon>Vibrionaceae</taxon>
        <taxon>Vibrio</taxon>
    </lineage>
</organism>
<protein>
    <submittedName>
        <fullName evidence="1">Uncharacterized protein</fullName>
    </submittedName>
</protein>
<dbReference type="Proteomes" id="UP001295462">
    <property type="component" value="Unassembled WGS sequence"/>
</dbReference>
<name>A0AAU9R237_9VIBR</name>
<sequence>MENTQHDIEQTPVETFEVKEVEVQEVKFPTKGEIDKAYKTVKANLPFTQKDVKTIKAGLSFLEPSLQAADESTKPLVIKNVEMIIENSHSSFLREFRQFKKSEQGIPSTFISDFITHCEMKLEEVVQSAQSSNEERQVQVVKQAKEAFDRAELSKEDLILVRHVLAMSVTKKAALIKDLTSSK</sequence>
<accession>A0AAU9R237</accession>
<evidence type="ECO:0000313" key="1">
    <source>
        <dbReference type="EMBL" id="CAH1603952.1"/>
    </source>
</evidence>
<proteinExistence type="predicted"/>
<reference evidence="1" key="1">
    <citation type="submission" date="2022-01" db="EMBL/GenBank/DDBJ databases">
        <authorList>
            <person name="Lagorce A."/>
        </authorList>
    </citation>
    <scope>NUCLEOTIDE SEQUENCE</scope>
    <source>
        <strain evidence="1">Th15_F1_A12</strain>
    </source>
</reference>
<comment type="caution">
    <text evidence="1">The sequence shown here is derived from an EMBL/GenBank/DDBJ whole genome shotgun (WGS) entry which is preliminary data.</text>
</comment>
<dbReference type="RefSeq" id="WP_409588119.1">
    <property type="nucleotide sequence ID" value="NZ_CAKMTZ010000002.1"/>
</dbReference>
<dbReference type="AlphaFoldDB" id="A0AAU9R237"/>